<geneLocation type="mitochondrion" evidence="2"/>
<dbReference type="SUPFAM" id="SSF55608">
    <property type="entry name" value="Homing endonucleases"/>
    <property type="match status" value="2"/>
</dbReference>
<keyword evidence="2" id="KW-0255">Endonuclease</keyword>
<dbReference type="EMBL" id="MK163638">
    <property type="protein sequence ID" value="QGA74367.1"/>
    <property type="molecule type" value="Genomic_DNA"/>
</dbReference>
<dbReference type="InterPro" id="IPR051289">
    <property type="entry name" value="LAGLIDADG_Endonuclease"/>
</dbReference>
<feature type="domain" description="Homing endonuclease LAGLIDADG" evidence="1">
    <location>
        <begin position="230"/>
        <end position="326"/>
    </location>
</feature>
<dbReference type="EMBL" id="MT005827">
    <property type="protein sequence ID" value="QRF72204.1"/>
    <property type="molecule type" value="Genomic_DNA"/>
</dbReference>
<keyword evidence="2" id="KW-0496">Mitochondrion</keyword>
<organism evidence="2">
    <name type="scientific">Monilinia fructicola</name>
    <name type="common">Brown rot fungus</name>
    <name type="synonym">Ciboria fructicola</name>
    <dbReference type="NCBI Taxonomy" id="38448"/>
    <lineage>
        <taxon>Eukaryota</taxon>
        <taxon>Fungi</taxon>
        <taxon>Dikarya</taxon>
        <taxon>Ascomycota</taxon>
        <taxon>Pezizomycotina</taxon>
        <taxon>Leotiomycetes</taxon>
        <taxon>Helotiales</taxon>
        <taxon>Sclerotiniaceae</taxon>
        <taxon>Monilinia</taxon>
    </lineage>
</organism>
<evidence type="ECO:0000313" key="4">
    <source>
        <dbReference type="EMBL" id="QYB19705.1"/>
    </source>
</evidence>
<dbReference type="PANTHER" id="PTHR36181">
    <property type="entry name" value="INTRON-ENCODED ENDONUCLEASE AI3-RELATED"/>
    <property type="match status" value="1"/>
</dbReference>
<proteinExistence type="predicted"/>
<name>A0A5Q0U1K8_MONFR</name>
<keyword evidence="2" id="KW-0540">Nuclease</keyword>
<dbReference type="FunFam" id="3.10.28.10:FF:000010">
    <property type="entry name" value="LAGLIDADG homing endonuclease I-LtrII"/>
    <property type="match status" value="1"/>
</dbReference>
<gene>
    <name evidence="2" type="primary">ORF398</name>
    <name evidence="4" type="synonym">HE</name>
</gene>
<evidence type="ECO:0000313" key="2">
    <source>
        <dbReference type="EMBL" id="QGA74367.1"/>
    </source>
</evidence>
<dbReference type="AlphaFoldDB" id="A0A5Q0U1K8"/>
<reference evidence="4" key="4">
    <citation type="journal article" date="2021" name="Front. Microbiol.">
        <title>Pan-Mitogenomics Approach Discovers Diversity and Dynamism in the Prominent Brown Rot Fungal Pathogens.</title>
        <authorList>
            <person name="Yildiz G."/>
            <person name="Ozkilinc H."/>
        </authorList>
    </citation>
    <scope>NUCLEOTIDE SEQUENCE</scope>
</reference>
<dbReference type="GO" id="GO:0004519">
    <property type="term" value="F:endonuclease activity"/>
    <property type="evidence" value="ECO:0007669"/>
    <property type="project" value="UniProtKB-KW"/>
</dbReference>
<dbReference type="GO" id="GO:0005739">
    <property type="term" value="C:mitochondrion"/>
    <property type="evidence" value="ECO:0007669"/>
    <property type="project" value="UniProtKB-ARBA"/>
</dbReference>
<dbReference type="InterPro" id="IPR004860">
    <property type="entry name" value="LAGLIDADG_dom"/>
</dbReference>
<dbReference type="Pfam" id="PF00961">
    <property type="entry name" value="LAGLIDADG_1"/>
    <property type="match status" value="2"/>
</dbReference>
<feature type="domain" description="Homing endonuclease LAGLIDADG" evidence="1">
    <location>
        <begin position="68"/>
        <end position="169"/>
    </location>
</feature>
<reference evidence="3" key="3">
    <citation type="submission" date="2020-01" db="EMBL/GenBank/DDBJ databases">
        <authorList>
            <person name="Ozkilinc H."/>
            <person name="Yildiz G."/>
        </authorList>
    </citation>
    <scope>NUCLEOTIDE SEQUENCE</scope>
</reference>
<accession>A0A5Q0U1K8</accession>
<dbReference type="Gene3D" id="3.10.28.10">
    <property type="entry name" value="Homing endonucleases"/>
    <property type="match status" value="2"/>
</dbReference>
<dbReference type="InterPro" id="IPR027434">
    <property type="entry name" value="Homing_endonucl"/>
</dbReference>
<keyword evidence="2" id="KW-0378">Hydrolase</keyword>
<sequence length="358" mass="40791">MNFLLPLLEFLIFSNRTRLQSSLNKDRFANRVIVSRRYSNHPRLFMNKRCYSTVYNSSNKVKLDPWFLTGFIDAEGTFIVPLRPKADFKYGWEVLSEFKLGLHLKDLPLLETIKTYLGDIGTISVNKAKEVAVFRIGSLKDLQVIIDHLTRYPLITQKRADFELFKSVVDIKLSGRHTTSDGIQEIVNIRASLNNGLTERLLLAFPQTTPVLRPIVGEDSQKIMHPSWVAGFVSGEGNFLIGISKSLASKSGYHCYLRFKVSQDCRDEFLLRSFITFFGCGSCVRSKNLVEFICVNTKYINNIILPFFIKYPVLGVKALDFNDWCNGAEILQYKAHLTPEGLALLKALKSGMNRNRVT</sequence>
<evidence type="ECO:0000313" key="3">
    <source>
        <dbReference type="EMBL" id="QRF72204.1"/>
    </source>
</evidence>
<dbReference type="EMBL" id="MW794300">
    <property type="protein sequence ID" value="QYB19705.1"/>
    <property type="molecule type" value="Genomic_DNA"/>
</dbReference>
<dbReference type="PANTHER" id="PTHR36181:SF4">
    <property type="entry name" value="LAGLIDADG ENDONUCLEASE"/>
    <property type="match status" value="1"/>
</dbReference>
<protein>
    <submittedName>
        <fullName evidence="2">LAGLIDADG endonuclease</fullName>
    </submittedName>
</protein>
<reference evidence="2" key="2">
    <citation type="journal article" date="2019" name="Mitochondrial DNA Part B Resour">
        <title>Complete mitochondrial genome of plant pathogen Monilinia fructicola (Sclerotiniaceae, Helotiales).</title>
        <authorList>
            <person name="Ma Y."/>
            <person name="Huang L."/>
            <person name="Abuduaini A."/>
            <person name="Zhou H."/>
            <person name="Wang Y."/>
            <person name="Suo F."/>
        </authorList>
    </citation>
    <scope>NUCLEOTIDE SEQUENCE</scope>
</reference>
<reference evidence="2" key="1">
    <citation type="submission" date="2018-11" db="EMBL/GenBank/DDBJ databases">
        <authorList>
            <person name="Ma F.Y."/>
            <person name="Suo F.Y."/>
        </authorList>
    </citation>
    <scope>NUCLEOTIDE SEQUENCE</scope>
</reference>
<evidence type="ECO:0000259" key="1">
    <source>
        <dbReference type="Pfam" id="PF00961"/>
    </source>
</evidence>